<evidence type="ECO:0000256" key="2">
    <source>
        <dbReference type="SAM" id="Phobius"/>
    </source>
</evidence>
<reference evidence="3 4" key="1">
    <citation type="submission" date="2016-11" db="EMBL/GenBank/DDBJ databases">
        <authorList>
            <person name="Jaros S."/>
            <person name="Januszkiewicz K."/>
            <person name="Wedrychowicz H."/>
        </authorList>
    </citation>
    <scope>NUCLEOTIDE SEQUENCE [LARGE SCALE GENOMIC DNA]</scope>
    <source>
        <strain evidence="3 4">GAS86</strain>
    </source>
</reference>
<dbReference type="EMBL" id="FSRM01000002">
    <property type="protein sequence ID" value="SIO44788.1"/>
    <property type="molecule type" value="Genomic_DNA"/>
</dbReference>
<evidence type="ECO:0000256" key="1">
    <source>
        <dbReference type="SAM" id="MobiDB-lite"/>
    </source>
</evidence>
<feature type="region of interest" description="Disordered" evidence="1">
    <location>
        <begin position="421"/>
        <end position="446"/>
    </location>
</feature>
<name>A0A1N6JK84_9BURK</name>
<proteinExistence type="predicted"/>
<evidence type="ECO:0000313" key="3">
    <source>
        <dbReference type="EMBL" id="SIO44788.1"/>
    </source>
</evidence>
<evidence type="ECO:0000313" key="4">
    <source>
        <dbReference type="Proteomes" id="UP000184693"/>
    </source>
</evidence>
<feature type="compositionally biased region" description="Low complexity" evidence="1">
    <location>
        <begin position="212"/>
        <end position="224"/>
    </location>
</feature>
<evidence type="ECO:0008006" key="5">
    <source>
        <dbReference type="Google" id="ProtNLM"/>
    </source>
</evidence>
<sequence length="446" mass="45886">MADSAASTQSRTPRAGSKKRRANTVSTETENKLARAARSAQRLAQLSDASRDDSTLDMFPDDPTRATLEAMNIDIRQGTLHGFELPDIVLAAVGAATSLEGAASTSSEARAARRAPRERTEAAYAAVPLAGFERIEPTQKVSAPKDLSSDAAGAGGVVPEVVDVADGQAIRVDDSQQTSPAVSSTLVSPSMAAASLVRSVTARRPSGDSSFSPTVPATSIATTTPSPPTTPTSTADNSKPAALPSQRIAASFAKSATASSETADVNGEALDRASTGPTTVEAKPLPNDAAGLSTPPASAPELDRARATAFADTVDALYGVISDQRHAATDHTRRMKWMLSIVVGALLMTVAIGITQTVLLMRLTRETTAQQHRIEQLMQNEQTAMTSLLDAHLAMANPVAGAASTAAAPIATPPPAVATAAPAAAPASKRKAHTHAHKPKALPAAH</sequence>
<feature type="region of interest" description="Disordered" evidence="1">
    <location>
        <begin position="170"/>
        <end position="300"/>
    </location>
</feature>
<feature type="compositionally biased region" description="Low complexity" evidence="1">
    <location>
        <begin position="34"/>
        <end position="47"/>
    </location>
</feature>
<feature type="region of interest" description="Disordered" evidence="1">
    <location>
        <begin position="1"/>
        <end position="62"/>
    </location>
</feature>
<organism evidence="3 4">
    <name type="scientific">Paraburkholderia phenazinium</name>
    <dbReference type="NCBI Taxonomy" id="60549"/>
    <lineage>
        <taxon>Bacteria</taxon>
        <taxon>Pseudomonadati</taxon>
        <taxon>Pseudomonadota</taxon>
        <taxon>Betaproteobacteria</taxon>
        <taxon>Burkholderiales</taxon>
        <taxon>Burkholderiaceae</taxon>
        <taxon>Paraburkholderia</taxon>
    </lineage>
</organism>
<dbReference type="OrthoDB" id="9007508at2"/>
<feature type="transmembrane region" description="Helical" evidence="2">
    <location>
        <begin position="337"/>
        <end position="361"/>
    </location>
</feature>
<feature type="compositionally biased region" description="Polar residues" evidence="1">
    <location>
        <begin position="175"/>
        <end position="188"/>
    </location>
</feature>
<feature type="compositionally biased region" description="Basic residues" evidence="1">
    <location>
        <begin position="428"/>
        <end position="440"/>
    </location>
</feature>
<feature type="compositionally biased region" description="Polar residues" evidence="1">
    <location>
        <begin position="1"/>
        <end position="12"/>
    </location>
</feature>
<keyword evidence="2" id="KW-0472">Membrane</keyword>
<dbReference type="AlphaFoldDB" id="A0A1N6JK84"/>
<keyword evidence="2" id="KW-1133">Transmembrane helix</keyword>
<dbReference type="Proteomes" id="UP000184693">
    <property type="component" value="Unassembled WGS sequence"/>
</dbReference>
<dbReference type="RefSeq" id="WP_074266658.1">
    <property type="nucleotide sequence ID" value="NZ_FSRM01000002.1"/>
</dbReference>
<feature type="compositionally biased region" description="Low complexity" evidence="1">
    <location>
        <begin position="249"/>
        <end position="263"/>
    </location>
</feature>
<accession>A0A1N6JK84</accession>
<keyword evidence="2" id="KW-0812">Transmembrane</keyword>
<protein>
    <recommendedName>
        <fullName evidence="5">Cell wall surface anchor family protein</fullName>
    </recommendedName>
</protein>
<gene>
    <name evidence="3" type="ORF">SAMN05444168_4574</name>
</gene>